<evidence type="ECO:0000313" key="3">
    <source>
        <dbReference type="EMBL" id="VVC99101.1"/>
    </source>
</evidence>
<dbReference type="SUPFAM" id="SSF49410">
    <property type="entry name" value="Alpha-macroglobulin receptor domain"/>
    <property type="match status" value="1"/>
</dbReference>
<keyword evidence="1" id="KW-1133">Transmembrane helix</keyword>
<reference evidence="3 4" key="1">
    <citation type="submission" date="2017-07" db="EMBL/GenBank/DDBJ databases">
        <authorList>
            <person name="Talla V."/>
            <person name="Backstrom N."/>
        </authorList>
    </citation>
    <scope>NUCLEOTIDE SEQUENCE [LARGE SCALE GENOMIC DNA]</scope>
</reference>
<dbReference type="Pfam" id="PF07677">
    <property type="entry name" value="A2M_recep"/>
    <property type="match status" value="1"/>
</dbReference>
<feature type="transmembrane region" description="Helical" evidence="1">
    <location>
        <begin position="114"/>
        <end position="135"/>
    </location>
</feature>
<keyword evidence="4" id="KW-1185">Reference proteome</keyword>
<dbReference type="Gene3D" id="2.60.40.690">
    <property type="entry name" value="Alpha-macroglobulin, receptor-binding domain"/>
    <property type="match status" value="1"/>
</dbReference>
<dbReference type="PANTHER" id="PTHR11412">
    <property type="entry name" value="MACROGLOBULIN / COMPLEMENT"/>
    <property type="match status" value="1"/>
</dbReference>
<gene>
    <name evidence="3" type="ORF">LSINAPIS_LOCUS10042</name>
</gene>
<dbReference type="PANTHER" id="PTHR11412:SF172">
    <property type="entry name" value="LD23292P"/>
    <property type="match status" value="1"/>
</dbReference>
<organism evidence="3 4">
    <name type="scientific">Leptidea sinapis</name>
    <dbReference type="NCBI Taxonomy" id="189913"/>
    <lineage>
        <taxon>Eukaryota</taxon>
        <taxon>Metazoa</taxon>
        <taxon>Ecdysozoa</taxon>
        <taxon>Arthropoda</taxon>
        <taxon>Hexapoda</taxon>
        <taxon>Insecta</taxon>
        <taxon>Pterygota</taxon>
        <taxon>Neoptera</taxon>
        <taxon>Endopterygota</taxon>
        <taxon>Lepidoptera</taxon>
        <taxon>Glossata</taxon>
        <taxon>Ditrysia</taxon>
        <taxon>Papilionoidea</taxon>
        <taxon>Pieridae</taxon>
        <taxon>Dismorphiinae</taxon>
        <taxon>Leptidea</taxon>
    </lineage>
</organism>
<evidence type="ECO:0000313" key="4">
    <source>
        <dbReference type="Proteomes" id="UP000324832"/>
    </source>
</evidence>
<dbReference type="InterPro" id="IPR009048">
    <property type="entry name" value="A-macroglobulin_rcpt-bd"/>
</dbReference>
<dbReference type="SMART" id="SM01361">
    <property type="entry name" value="A2M_recep"/>
    <property type="match status" value="1"/>
</dbReference>
<dbReference type="Proteomes" id="UP000324832">
    <property type="component" value="Unassembled WGS sequence"/>
</dbReference>
<accession>A0A5E4QNA2</accession>
<dbReference type="AlphaFoldDB" id="A0A5E4QNA2"/>
<evidence type="ECO:0000259" key="2">
    <source>
        <dbReference type="SMART" id="SM01361"/>
    </source>
</evidence>
<evidence type="ECO:0000256" key="1">
    <source>
        <dbReference type="SAM" id="Phobius"/>
    </source>
</evidence>
<keyword evidence="1" id="KW-0472">Membrane</keyword>
<dbReference type="InterPro" id="IPR050473">
    <property type="entry name" value="A2M/Complement_sys"/>
</dbReference>
<protein>
    <recommendedName>
        <fullName evidence="2">Alpha-macroglobulin receptor-binding domain-containing protein</fullName>
    </recommendedName>
</protein>
<dbReference type="EMBL" id="FZQP02003967">
    <property type="protein sequence ID" value="VVC99101.1"/>
    <property type="molecule type" value="Genomic_DNA"/>
</dbReference>
<name>A0A5E4QNA2_9NEOP</name>
<proteinExistence type="predicted"/>
<sequence>MSVMEVTIPTGYMIQQQRLDAYVLSRTVHTLQRAKYTPTKIYFYFDYLDREVTCVNFTVERWFPVANMSRYLPIRVYDYYAPERFNETIFDALPMYLLNICEVCGSSQCPYCSVYNAAAVLSGSLVVSVAVVLLAHNILARIVT</sequence>
<dbReference type="GO" id="GO:0005576">
    <property type="term" value="C:extracellular region"/>
    <property type="evidence" value="ECO:0007669"/>
    <property type="project" value="InterPro"/>
</dbReference>
<dbReference type="InterPro" id="IPR036595">
    <property type="entry name" value="A-macroglobulin_rcpt-bd_sf"/>
</dbReference>
<keyword evidence="1" id="KW-0812">Transmembrane</keyword>
<feature type="domain" description="Alpha-macroglobulin receptor-binding" evidence="2">
    <location>
        <begin position="1"/>
        <end position="90"/>
    </location>
</feature>